<evidence type="ECO:0000313" key="7">
    <source>
        <dbReference type="EMBL" id="MFC4102654.1"/>
    </source>
</evidence>
<protein>
    <submittedName>
        <fullName evidence="7">Response regulator</fullName>
    </submittedName>
</protein>
<evidence type="ECO:0000256" key="4">
    <source>
        <dbReference type="PROSITE-ProRule" id="PRU00169"/>
    </source>
</evidence>
<dbReference type="PROSITE" id="PS50110">
    <property type="entry name" value="RESPONSE_REGULATORY"/>
    <property type="match status" value="1"/>
</dbReference>
<dbReference type="PANTHER" id="PTHR43280:SF28">
    <property type="entry name" value="HTH-TYPE TRANSCRIPTIONAL ACTIVATOR RHAS"/>
    <property type="match status" value="1"/>
</dbReference>
<keyword evidence="4" id="KW-0597">Phosphoprotein</keyword>
<dbReference type="Pfam" id="PF12833">
    <property type="entry name" value="HTH_18"/>
    <property type="match status" value="1"/>
</dbReference>
<reference evidence="8" key="1">
    <citation type="journal article" date="2019" name="Int. J. Syst. Evol. Microbiol.">
        <title>The Global Catalogue of Microorganisms (GCM) 10K type strain sequencing project: providing services to taxonomists for standard genome sequencing and annotation.</title>
        <authorList>
            <consortium name="The Broad Institute Genomics Platform"/>
            <consortium name="The Broad Institute Genome Sequencing Center for Infectious Disease"/>
            <person name="Wu L."/>
            <person name="Ma J."/>
        </authorList>
    </citation>
    <scope>NUCLEOTIDE SEQUENCE [LARGE SCALE GENOMIC DNA]</scope>
    <source>
        <strain evidence="8">IBRC-M 10987</strain>
    </source>
</reference>
<feature type="domain" description="HTH araC/xylS-type" evidence="5">
    <location>
        <begin position="352"/>
        <end position="450"/>
    </location>
</feature>
<dbReference type="CDD" id="cd17536">
    <property type="entry name" value="REC_YesN-like"/>
    <property type="match status" value="1"/>
</dbReference>
<dbReference type="Proteomes" id="UP001595715">
    <property type="component" value="Unassembled WGS sequence"/>
</dbReference>
<organism evidence="7 8">
    <name type="scientific">Paenibacillus xanthanilyticus</name>
    <dbReference type="NCBI Taxonomy" id="1783531"/>
    <lineage>
        <taxon>Bacteria</taxon>
        <taxon>Bacillati</taxon>
        <taxon>Bacillota</taxon>
        <taxon>Bacilli</taxon>
        <taxon>Bacillales</taxon>
        <taxon>Paenibacillaceae</taxon>
        <taxon>Paenibacillus</taxon>
    </lineage>
</organism>
<dbReference type="InterPro" id="IPR020449">
    <property type="entry name" value="Tscrpt_reg_AraC-type_HTH"/>
</dbReference>
<dbReference type="Gene3D" id="1.10.10.60">
    <property type="entry name" value="Homeodomain-like"/>
    <property type="match status" value="2"/>
</dbReference>
<evidence type="ECO:0000256" key="2">
    <source>
        <dbReference type="ARBA" id="ARBA00023125"/>
    </source>
</evidence>
<dbReference type="PRINTS" id="PR00032">
    <property type="entry name" value="HTHARAC"/>
</dbReference>
<dbReference type="PANTHER" id="PTHR43280">
    <property type="entry name" value="ARAC-FAMILY TRANSCRIPTIONAL REGULATOR"/>
    <property type="match status" value="1"/>
</dbReference>
<accession>A0ABV8K9F5</accession>
<proteinExistence type="predicted"/>
<evidence type="ECO:0000259" key="5">
    <source>
        <dbReference type="PROSITE" id="PS01124"/>
    </source>
</evidence>
<dbReference type="InterPro" id="IPR009057">
    <property type="entry name" value="Homeodomain-like_sf"/>
</dbReference>
<evidence type="ECO:0000313" key="8">
    <source>
        <dbReference type="Proteomes" id="UP001595715"/>
    </source>
</evidence>
<dbReference type="PROSITE" id="PS00041">
    <property type="entry name" value="HTH_ARAC_FAMILY_1"/>
    <property type="match status" value="1"/>
</dbReference>
<dbReference type="PROSITE" id="PS01124">
    <property type="entry name" value="HTH_ARAC_FAMILY_2"/>
    <property type="match status" value="1"/>
</dbReference>
<evidence type="ECO:0000259" key="6">
    <source>
        <dbReference type="PROSITE" id="PS50110"/>
    </source>
</evidence>
<dbReference type="SMART" id="SM00448">
    <property type="entry name" value="REC"/>
    <property type="match status" value="1"/>
</dbReference>
<name>A0ABV8K9F5_9BACL</name>
<gene>
    <name evidence="7" type="ORF">ACFOZ8_23825</name>
</gene>
<keyword evidence="1" id="KW-0805">Transcription regulation</keyword>
<keyword evidence="8" id="KW-1185">Reference proteome</keyword>
<dbReference type="InterPro" id="IPR011006">
    <property type="entry name" value="CheY-like_superfamily"/>
</dbReference>
<dbReference type="InterPro" id="IPR001789">
    <property type="entry name" value="Sig_transdc_resp-reg_receiver"/>
</dbReference>
<dbReference type="SUPFAM" id="SSF52172">
    <property type="entry name" value="CheY-like"/>
    <property type="match status" value="1"/>
</dbReference>
<keyword evidence="3" id="KW-0804">Transcription</keyword>
<feature type="modified residue" description="4-aspartylphosphate" evidence="4">
    <location>
        <position position="55"/>
    </location>
</feature>
<dbReference type="Pfam" id="PF00072">
    <property type="entry name" value="Response_reg"/>
    <property type="match status" value="1"/>
</dbReference>
<dbReference type="Gene3D" id="3.40.50.2300">
    <property type="match status" value="1"/>
</dbReference>
<dbReference type="RefSeq" id="WP_377721272.1">
    <property type="nucleotide sequence ID" value="NZ_JBHSAM010000034.1"/>
</dbReference>
<dbReference type="SMART" id="SM00342">
    <property type="entry name" value="HTH_ARAC"/>
    <property type="match status" value="1"/>
</dbReference>
<comment type="caution">
    <text evidence="7">The sequence shown here is derived from an EMBL/GenBank/DDBJ whole genome shotgun (WGS) entry which is preliminary data.</text>
</comment>
<feature type="domain" description="Response regulatory" evidence="6">
    <location>
        <begin position="3"/>
        <end position="120"/>
    </location>
</feature>
<dbReference type="EMBL" id="JBHSAM010000034">
    <property type="protein sequence ID" value="MFC4102654.1"/>
    <property type="molecule type" value="Genomic_DNA"/>
</dbReference>
<keyword evidence="2" id="KW-0238">DNA-binding</keyword>
<dbReference type="InterPro" id="IPR018062">
    <property type="entry name" value="HTH_AraC-typ_CS"/>
</dbReference>
<sequence>MIRVLIVDDEKIVRKGIATFMPWQDYGMVVVGEANNGENALQFMASNKVDLMLTDLSMPVMSGIELMRETRSKYPHVQIVVLTLHQSFEYVQEALRLGAIDYISKTQLEQEQLEDVLGRIAALMRQKGTERAPAAPNKGDLTEADEVYVLYKLVDQGADAKPDETWEEGAVEADAGVWYWTSRPKSVPAGREAALVCFRDLAELDHKSVMQLLRVYRNHDLFYDYDPAASCTVVSDCEVRLNRNREEASFSISAIKQGWLSSEWIFDEALFAERIQALRAMRLPPIRLARMFYTLTDEWNKLYQHIAAAPIEIEDTFASWVQFEEWLRGARELILQANLKPQYSVEIQTSITKAMNIVQQRMDQSVSAAEMAQMVNMSSSYFSQCFKQITGQTYTDYSRDMRIERAKEFLRSTTKTIQWIAEQIGYNDEKYFSRLFRDHVGMLPSEYRRQNRP</sequence>
<evidence type="ECO:0000256" key="1">
    <source>
        <dbReference type="ARBA" id="ARBA00023015"/>
    </source>
</evidence>
<dbReference type="InterPro" id="IPR018060">
    <property type="entry name" value="HTH_AraC"/>
</dbReference>
<dbReference type="SUPFAM" id="SSF46689">
    <property type="entry name" value="Homeodomain-like"/>
    <property type="match status" value="2"/>
</dbReference>
<evidence type="ECO:0000256" key="3">
    <source>
        <dbReference type="ARBA" id="ARBA00023163"/>
    </source>
</evidence>